<accession>A0A2N1E3B1</accession>
<proteinExistence type="predicted"/>
<sequence length="113" mass="12072">MHNHQADANFMRDLQEAAPEMVAAFFNFDKAVFNKDVGSLNLATRELIAVGVAVTTQCSSCITDHAKRAISAGASKQDVAEAIMLATALRAGGGITHGWQAMKAAHQSDESRR</sequence>
<evidence type="ECO:0000313" key="4">
    <source>
        <dbReference type="Proteomes" id="UP000233564"/>
    </source>
</evidence>
<dbReference type="RefSeq" id="WP_065945823.1">
    <property type="nucleotide sequence ID" value="NZ_JACYNJ010000008.1"/>
</dbReference>
<dbReference type="PANTHER" id="PTHR33930:SF2">
    <property type="entry name" value="BLR3452 PROTEIN"/>
    <property type="match status" value="1"/>
</dbReference>
<gene>
    <name evidence="3" type="ORF">CIB54_16665</name>
    <name evidence="2" type="ORF">IFU03_13040</name>
</gene>
<organism evidence="3 4">
    <name type="scientific">Pseudomonas fluorescens</name>
    <dbReference type="NCBI Taxonomy" id="294"/>
    <lineage>
        <taxon>Bacteria</taxon>
        <taxon>Pseudomonadati</taxon>
        <taxon>Pseudomonadota</taxon>
        <taxon>Gammaproteobacteria</taxon>
        <taxon>Pseudomonadales</taxon>
        <taxon>Pseudomonadaceae</taxon>
        <taxon>Pseudomonas</taxon>
    </lineage>
</organism>
<evidence type="ECO:0000259" key="1">
    <source>
        <dbReference type="Pfam" id="PF02627"/>
    </source>
</evidence>
<dbReference type="Proteomes" id="UP000233564">
    <property type="component" value="Unassembled WGS sequence"/>
</dbReference>
<dbReference type="PANTHER" id="PTHR33930">
    <property type="entry name" value="ALKYL HYDROPEROXIDE REDUCTASE AHPD"/>
    <property type="match status" value="1"/>
</dbReference>
<name>A0A2N1E3B1_PSEFL</name>
<dbReference type="GO" id="GO:0051920">
    <property type="term" value="F:peroxiredoxin activity"/>
    <property type="evidence" value="ECO:0007669"/>
    <property type="project" value="InterPro"/>
</dbReference>
<dbReference type="EMBL" id="JACYNJ010000008">
    <property type="protein sequence ID" value="MBD8270680.1"/>
    <property type="molecule type" value="Genomic_DNA"/>
</dbReference>
<dbReference type="AlphaFoldDB" id="A0A2N1E3B1"/>
<dbReference type="InterPro" id="IPR029032">
    <property type="entry name" value="AhpD-like"/>
</dbReference>
<feature type="domain" description="Carboxymuconolactone decarboxylase-like" evidence="1">
    <location>
        <begin position="19"/>
        <end position="103"/>
    </location>
</feature>
<reference evidence="3 4" key="1">
    <citation type="submission" date="2017-08" db="EMBL/GenBank/DDBJ databases">
        <authorList>
            <person name="de Groot N.N."/>
        </authorList>
    </citation>
    <scope>NUCLEOTIDE SEQUENCE [LARGE SCALE GENOMIC DNA]</scope>
    <source>
        <strain evidence="3 4">PfR 37</strain>
    </source>
</reference>
<evidence type="ECO:0000313" key="3">
    <source>
        <dbReference type="EMBL" id="PKH18997.1"/>
    </source>
</evidence>
<dbReference type="InterPro" id="IPR004675">
    <property type="entry name" value="AhpD_core"/>
</dbReference>
<protein>
    <submittedName>
        <fullName evidence="3">Carboxymuconolactone decarboxylase family protein</fullName>
    </submittedName>
</protein>
<dbReference type="Gene3D" id="1.20.1290.10">
    <property type="entry name" value="AhpD-like"/>
    <property type="match status" value="1"/>
</dbReference>
<dbReference type="SUPFAM" id="SSF69118">
    <property type="entry name" value="AhpD-like"/>
    <property type="match status" value="1"/>
</dbReference>
<comment type="caution">
    <text evidence="3">The sequence shown here is derived from an EMBL/GenBank/DDBJ whole genome shotgun (WGS) entry which is preliminary data.</text>
</comment>
<dbReference type="Proteomes" id="UP000610293">
    <property type="component" value="Unassembled WGS sequence"/>
</dbReference>
<evidence type="ECO:0000313" key="2">
    <source>
        <dbReference type="EMBL" id="MBD8270680.1"/>
    </source>
</evidence>
<dbReference type="Pfam" id="PF02627">
    <property type="entry name" value="CMD"/>
    <property type="match status" value="1"/>
</dbReference>
<dbReference type="InterPro" id="IPR003779">
    <property type="entry name" value="CMD-like"/>
</dbReference>
<dbReference type="NCBIfam" id="TIGR00778">
    <property type="entry name" value="ahpD_dom"/>
    <property type="match status" value="1"/>
</dbReference>
<reference evidence="2" key="2">
    <citation type="journal article" date="2020" name="FEMS Microbiol. Ecol.">
        <title>Temporal dynamics of bacterial communities during seed development and maturation.</title>
        <authorList>
            <person name="Chesneau G."/>
            <person name="Torres-Cortes G."/>
            <person name="Briand M."/>
            <person name="Darrasse A."/>
            <person name="Preveaux A."/>
            <person name="Marais C."/>
            <person name="Jacques M.A."/>
            <person name="Shade A."/>
            <person name="Barret M."/>
        </authorList>
    </citation>
    <scope>NUCLEOTIDE SEQUENCE</scope>
    <source>
        <strain evidence="2">CFBP13533</strain>
    </source>
</reference>
<dbReference type="EMBL" id="NVXX01000023">
    <property type="protein sequence ID" value="PKH18997.1"/>
    <property type="molecule type" value="Genomic_DNA"/>
</dbReference>